<dbReference type="AlphaFoldDB" id="O69805"/>
<sequence>MMILLFILVMSTYWKNSKKMRSIIRLLKNLGDRLKLENTGCLPISNGCVKTIPNGISYVVLG</sequence>
<organism evidence="1">
    <name type="scientific">Streptococcus agalactiae</name>
    <dbReference type="NCBI Taxonomy" id="1311"/>
    <lineage>
        <taxon>Bacteria</taxon>
        <taxon>Bacillati</taxon>
        <taxon>Bacillota</taxon>
        <taxon>Bacilli</taxon>
        <taxon>Lactobacillales</taxon>
        <taxon>Streptococcaceae</taxon>
        <taxon>Streptococcus</taxon>
    </lineage>
</organism>
<evidence type="ECO:0000313" key="1">
    <source>
        <dbReference type="EMBL" id="CAA74642.1"/>
    </source>
</evidence>
<accession>O69805</accession>
<dbReference type="EMBL" id="Y14270">
    <property type="protein sequence ID" value="CAA74642.1"/>
    <property type="molecule type" value="Genomic_DNA"/>
</dbReference>
<reference evidence="1" key="1">
    <citation type="journal article" date="1998" name="J. Infect. Dis.">
        <title>Identification of a novel insertion element, IS1548, in group B streptococci, predominantly in strains causing endocarditis.</title>
        <authorList>
            <person name="Granlund M."/>
            <person name="Oeberg L."/>
            <person name="Sellin M."/>
            <person name="Norgren M."/>
        </authorList>
    </citation>
    <scope>NUCLEOTIDE SEQUENCE</scope>
    <source>
        <strain evidence="1">Mc1</strain>
    </source>
</reference>
<proteinExistence type="predicted"/>
<name>O69805_STRAG</name>
<gene>
    <name evidence="1" type="primary">ORF2</name>
</gene>
<protein>
    <submittedName>
        <fullName evidence="1">ORF2 protein</fullName>
    </submittedName>
</protein>